<evidence type="ECO:0000256" key="4">
    <source>
        <dbReference type="ARBA" id="ARBA00011885"/>
    </source>
</evidence>
<reference evidence="13" key="1">
    <citation type="submission" date="2018-06" db="EMBL/GenBank/DDBJ databases">
        <authorList>
            <person name="Zhirakovskaya E."/>
        </authorList>
    </citation>
    <scope>NUCLEOTIDE SEQUENCE</scope>
</reference>
<proteinExistence type="inferred from homology"/>
<dbReference type="Gene3D" id="3.40.228.10">
    <property type="entry name" value="Dimethylsulfoxide Reductase, domain 2"/>
    <property type="match status" value="1"/>
</dbReference>
<dbReference type="GO" id="GO:0030288">
    <property type="term" value="C:outer membrane-bounded periplasmic space"/>
    <property type="evidence" value="ECO:0007669"/>
    <property type="project" value="TreeGrafter"/>
</dbReference>
<dbReference type="Pfam" id="PF18364">
    <property type="entry name" value="Molybdopterin_N"/>
    <property type="match status" value="1"/>
</dbReference>
<dbReference type="InterPro" id="IPR006656">
    <property type="entry name" value="Mopterin_OxRdtase"/>
</dbReference>
<dbReference type="InterPro" id="IPR009010">
    <property type="entry name" value="Asp_de-COase-like_dom_sf"/>
</dbReference>
<keyword evidence="7" id="KW-0732">Signal</keyword>
<dbReference type="Pfam" id="PF00384">
    <property type="entry name" value="Molybdopterin"/>
    <property type="match status" value="1"/>
</dbReference>
<keyword evidence="8" id="KW-0574">Periplasm</keyword>
<sequence length="809" mass="89826">MSKLTRRGFLGQSAAIGGLAFLPSIARADNLLTAPLMNSTSKMTATHWGIIKAYVDSGRFARVEPYAKDAAGPSPVIQAFSDRVYSSDRIKYPMVREGFLKYGAKSDTSERGKGKFVRVSWDKAFELVASELQRVKKTYGNEAIHSGSVDWHSVGKLHNAPVLLRRMLGQFGGFVDNSGDFSIAAAMVILPHVIGGTEVYDQPTAWETVLGNTDTVVLWGATLLKNNQIGWEPTDHTTYQYLPRLKASGKKIISIDPRMTDTAKYLGADWVAPRPNTDTALMLGLMHTLYSENLYDADFIKKYTVGFNKFLPYLLGKDGTPAKTAEWAAQITTIPADTIRDLARTMAKGRTMLMSGWAIQRQDHGEQSYWSLITLAAMLGDIGLPGGGFGLSYHYANGGSLTANGAALGGISAGENAVSTVIPFAHGLSDMLLNPGKVIDYNGEKITYPDIKLVYWAGGNPLSHQMDRNRQIKAWQRPETIIVNEIFWTNTAQFADIVLPVNTTFERNDIVSASEYSNHYLTAMHKLIESQHQSKSDYEIFAAIAEKLGFGDKYTEGKTEMDWIRSFYDEAQTDGKKKGINMPDFETFWERDEVFEFPIPNTAKDYVRYSEFRADPIANALGTPSGKIHIFSRDIEGFKYDDCPPFPTWLEPIEWLGSNKTEKHPLHIVSPHPKYRLHSQMDNTWLRSTYEVKEREPVWINPEDAKQRGINDGQVVRVFNDRGATLAGAIVTDRIRQGVVMLQEGAWYDPDKPGEVGAMCKHGNINVVTLDKGTSKLAQGNIANTALVEIEPYEGVIPAITAFTPPMNG</sequence>
<dbReference type="NCBIfam" id="NF011682">
    <property type="entry name" value="PRK15102.1"/>
    <property type="match status" value="1"/>
</dbReference>
<keyword evidence="9 13" id="KW-0560">Oxidoreductase</keyword>
<dbReference type="Pfam" id="PF01568">
    <property type="entry name" value="Molydop_binding"/>
    <property type="match status" value="1"/>
</dbReference>
<evidence type="ECO:0000259" key="10">
    <source>
        <dbReference type="Pfam" id="PF00384"/>
    </source>
</evidence>
<dbReference type="GO" id="GO:0009055">
    <property type="term" value="F:electron transfer activity"/>
    <property type="evidence" value="ECO:0007669"/>
    <property type="project" value="TreeGrafter"/>
</dbReference>
<dbReference type="InterPro" id="IPR041954">
    <property type="entry name" value="CT_DMSOR/BSOR/TMAOR"/>
</dbReference>
<dbReference type="NCBIfam" id="TIGR01409">
    <property type="entry name" value="TAT_signal_seq"/>
    <property type="match status" value="1"/>
</dbReference>
<dbReference type="Gene3D" id="2.40.40.20">
    <property type="match status" value="1"/>
</dbReference>
<evidence type="ECO:0000256" key="2">
    <source>
        <dbReference type="ARBA" id="ARBA00004418"/>
    </source>
</evidence>
<dbReference type="EMBL" id="UOEO01000134">
    <property type="protein sequence ID" value="VAW20297.1"/>
    <property type="molecule type" value="Genomic_DNA"/>
</dbReference>
<dbReference type="PANTHER" id="PTHR43742">
    <property type="entry name" value="TRIMETHYLAMINE-N-OXIDE REDUCTASE"/>
    <property type="match status" value="1"/>
</dbReference>
<dbReference type="Gene3D" id="3.90.55.10">
    <property type="entry name" value="Dimethylsulfoxide Reductase, domain 3"/>
    <property type="match status" value="1"/>
</dbReference>
<dbReference type="GO" id="GO:0009061">
    <property type="term" value="P:anaerobic respiration"/>
    <property type="evidence" value="ECO:0007669"/>
    <property type="project" value="TreeGrafter"/>
</dbReference>
<dbReference type="PROSITE" id="PS51318">
    <property type="entry name" value="TAT"/>
    <property type="match status" value="1"/>
</dbReference>
<dbReference type="AlphaFoldDB" id="A0A3B0U3U7"/>
<evidence type="ECO:0000313" key="13">
    <source>
        <dbReference type="EMBL" id="VAW20297.1"/>
    </source>
</evidence>
<evidence type="ECO:0000256" key="7">
    <source>
        <dbReference type="ARBA" id="ARBA00022729"/>
    </source>
</evidence>
<feature type="domain" description="Molybdopterin dinucleotide-binding" evidence="11">
    <location>
        <begin position="666"/>
        <end position="785"/>
    </location>
</feature>
<evidence type="ECO:0000256" key="9">
    <source>
        <dbReference type="ARBA" id="ARBA00023002"/>
    </source>
</evidence>
<feature type="domain" description="Molybdopterin oxidoreductase N-terminal" evidence="12">
    <location>
        <begin position="44"/>
        <end position="85"/>
    </location>
</feature>
<evidence type="ECO:0000256" key="1">
    <source>
        <dbReference type="ARBA" id="ARBA00001942"/>
    </source>
</evidence>
<evidence type="ECO:0000256" key="8">
    <source>
        <dbReference type="ARBA" id="ARBA00022764"/>
    </source>
</evidence>
<feature type="domain" description="Molybdopterin oxidoreductase" evidence="10">
    <location>
        <begin position="89"/>
        <end position="547"/>
    </location>
</feature>
<evidence type="ECO:0000256" key="5">
    <source>
        <dbReference type="ARBA" id="ARBA00022505"/>
    </source>
</evidence>
<name>A0A3B0U3U7_9ZZZZ</name>
<dbReference type="InterPro" id="IPR006657">
    <property type="entry name" value="MoPterin_dinucl-bd_dom"/>
</dbReference>
<dbReference type="InterPro" id="IPR041460">
    <property type="entry name" value="Molybdopterin_N"/>
</dbReference>
<organism evidence="13">
    <name type="scientific">hydrothermal vent metagenome</name>
    <dbReference type="NCBI Taxonomy" id="652676"/>
    <lineage>
        <taxon>unclassified sequences</taxon>
        <taxon>metagenomes</taxon>
        <taxon>ecological metagenomes</taxon>
    </lineage>
</organism>
<dbReference type="InterPro" id="IPR006655">
    <property type="entry name" value="Mopterin_OxRdtase_prok_CS"/>
</dbReference>
<evidence type="ECO:0000259" key="12">
    <source>
        <dbReference type="Pfam" id="PF18364"/>
    </source>
</evidence>
<accession>A0A3B0U3U7</accession>
<dbReference type="CDD" id="cd02769">
    <property type="entry name" value="MopB_DMSOR-BSOR-TMAOR"/>
    <property type="match status" value="1"/>
</dbReference>
<keyword evidence="5" id="KW-0500">Molybdenum</keyword>
<comment type="subcellular location">
    <subcellularLocation>
        <location evidence="2">Periplasm</location>
    </subcellularLocation>
</comment>
<keyword evidence="6" id="KW-0479">Metal-binding</keyword>
<evidence type="ECO:0000259" key="11">
    <source>
        <dbReference type="Pfam" id="PF01568"/>
    </source>
</evidence>
<comment type="similarity">
    <text evidence="3">Belongs to the prokaryotic molybdopterin-containing oxidoreductase family.</text>
</comment>
<dbReference type="InterPro" id="IPR006311">
    <property type="entry name" value="TAT_signal"/>
</dbReference>
<evidence type="ECO:0000256" key="6">
    <source>
        <dbReference type="ARBA" id="ARBA00022723"/>
    </source>
</evidence>
<dbReference type="NCBIfam" id="TIGR00509">
    <property type="entry name" value="bisC_fam"/>
    <property type="match status" value="1"/>
</dbReference>
<dbReference type="InterPro" id="IPR019546">
    <property type="entry name" value="TAT_signal_bac_arc"/>
</dbReference>
<dbReference type="Gene3D" id="3.40.50.740">
    <property type="match status" value="1"/>
</dbReference>
<gene>
    <name evidence="13" type="ORF">MNBD_ALPHA12-147</name>
</gene>
<dbReference type="PANTHER" id="PTHR43742:SF10">
    <property type="entry name" value="TRIMETHYLAMINE-N-OXIDE REDUCTASE 2"/>
    <property type="match status" value="1"/>
</dbReference>
<dbReference type="FunFam" id="2.40.40.20:FF:000009">
    <property type="entry name" value="Biotin sulfoxide reductase 2"/>
    <property type="match status" value="1"/>
</dbReference>
<dbReference type="EC" id="1.7.2.3" evidence="4"/>
<dbReference type="GO" id="GO:0043546">
    <property type="term" value="F:molybdopterin cofactor binding"/>
    <property type="evidence" value="ECO:0007669"/>
    <property type="project" value="InterPro"/>
</dbReference>
<dbReference type="CDD" id="cd02793">
    <property type="entry name" value="MopB_CT_DMSOR-BSOR-TMAOR"/>
    <property type="match status" value="1"/>
</dbReference>
<dbReference type="PROSITE" id="PS00932">
    <property type="entry name" value="MOLYBDOPTERIN_PROK_3"/>
    <property type="match status" value="1"/>
</dbReference>
<comment type="cofactor">
    <cofactor evidence="1">
        <name>Mo-bis(molybdopterin guanine dinucleotide)</name>
        <dbReference type="ChEBI" id="CHEBI:60539"/>
    </cofactor>
</comment>
<protein>
    <recommendedName>
        <fullName evidence="4">trimethylamine-N-oxide reductase</fullName>
        <ecNumber evidence="4">1.7.2.3</ecNumber>
    </recommendedName>
</protein>
<dbReference type="InterPro" id="IPR006658">
    <property type="entry name" value="BisC"/>
</dbReference>
<dbReference type="InterPro" id="IPR050612">
    <property type="entry name" value="Prok_Mopterin_Oxidored"/>
</dbReference>
<dbReference type="GO" id="GO:0030151">
    <property type="term" value="F:molybdenum ion binding"/>
    <property type="evidence" value="ECO:0007669"/>
    <property type="project" value="TreeGrafter"/>
</dbReference>
<dbReference type="GO" id="GO:0050626">
    <property type="term" value="F:trimethylamine-N-oxide reductase (cytochrome c) activity"/>
    <property type="evidence" value="ECO:0007669"/>
    <property type="project" value="UniProtKB-EC"/>
</dbReference>
<dbReference type="SUPFAM" id="SSF50692">
    <property type="entry name" value="ADC-like"/>
    <property type="match status" value="1"/>
</dbReference>
<evidence type="ECO:0000256" key="3">
    <source>
        <dbReference type="ARBA" id="ARBA00010312"/>
    </source>
</evidence>
<dbReference type="SUPFAM" id="SSF53706">
    <property type="entry name" value="Formate dehydrogenase/DMSO reductase, domains 1-3"/>
    <property type="match status" value="1"/>
</dbReference>